<sequence length="212" mass="23461">MGQKKIAAEGVGAEKVAAAEIVGKANPEKKGACLRSHLSLHSYARLTYHQYPCVCGILLKNCLVAPSPLDTQTAHCNARHCSFHPDINSHPFHPDVSHSEFCPPNALPYPDVSHPEFFSVDISSGCLTSGILLRGIPIRMSRIQKFSPPTFHPDVSHPEFFSADILRMSHIRNSIRPTFHFLQMSHIQNSVCHSSLMQDRLGFGEGPIYVIL</sequence>
<evidence type="ECO:0000313" key="1">
    <source>
        <dbReference type="EMBL" id="CAN79233.1"/>
    </source>
</evidence>
<gene>
    <name evidence="1" type="ORF">VITISV_016177</name>
</gene>
<dbReference type="EMBL" id="AM468438">
    <property type="protein sequence ID" value="CAN79233.1"/>
    <property type="molecule type" value="Genomic_DNA"/>
</dbReference>
<reference evidence="1" key="1">
    <citation type="journal article" date="2007" name="PLoS ONE">
        <title>The first genome sequence of an elite grapevine cultivar (Pinot noir Vitis vinifera L.): coping with a highly heterozygous genome.</title>
        <authorList>
            <person name="Velasco R."/>
            <person name="Zharkikh A."/>
            <person name="Troggio M."/>
            <person name="Cartwright D.A."/>
            <person name="Cestaro A."/>
            <person name="Pruss D."/>
            <person name="Pindo M."/>
            <person name="FitzGerald L.M."/>
            <person name="Vezzulli S."/>
            <person name="Reid J."/>
            <person name="Malacarne G."/>
            <person name="Iliev D."/>
            <person name="Coppola G."/>
            <person name="Wardell B."/>
            <person name="Micheletti D."/>
            <person name="Macalma T."/>
            <person name="Facci M."/>
            <person name="Mitchell J.T."/>
            <person name="Perazzolli M."/>
            <person name="Eldredge G."/>
            <person name="Gatto P."/>
            <person name="Oyzerski R."/>
            <person name="Moretto M."/>
            <person name="Gutin N."/>
            <person name="Stefanini M."/>
            <person name="Chen Y."/>
            <person name="Segala C."/>
            <person name="Davenport C."/>
            <person name="Dematte L."/>
            <person name="Mraz A."/>
            <person name="Battilana J."/>
            <person name="Stormo K."/>
            <person name="Costa F."/>
            <person name="Tao Q."/>
            <person name="Si-Ammour A."/>
            <person name="Harkins T."/>
            <person name="Lackey A."/>
            <person name="Perbost C."/>
            <person name="Taillon B."/>
            <person name="Stella A."/>
            <person name="Solovyev V."/>
            <person name="Fawcett J.A."/>
            <person name="Sterck L."/>
            <person name="Vandepoele K."/>
            <person name="Grando S.M."/>
            <person name="Toppo S."/>
            <person name="Moser C."/>
            <person name="Lanchbury J."/>
            <person name="Bogden R."/>
            <person name="Skolnick M."/>
            <person name="Sgaramella V."/>
            <person name="Bhatnagar S.K."/>
            <person name="Fontana P."/>
            <person name="Gutin A."/>
            <person name="Van de Peer Y."/>
            <person name="Salamini F."/>
            <person name="Viola R."/>
        </authorList>
    </citation>
    <scope>NUCLEOTIDE SEQUENCE</scope>
</reference>
<organism evidence="1">
    <name type="scientific">Vitis vinifera</name>
    <name type="common">Grape</name>
    <dbReference type="NCBI Taxonomy" id="29760"/>
    <lineage>
        <taxon>Eukaryota</taxon>
        <taxon>Viridiplantae</taxon>
        <taxon>Streptophyta</taxon>
        <taxon>Embryophyta</taxon>
        <taxon>Tracheophyta</taxon>
        <taxon>Spermatophyta</taxon>
        <taxon>Magnoliopsida</taxon>
        <taxon>eudicotyledons</taxon>
        <taxon>Gunneridae</taxon>
        <taxon>Pentapetalae</taxon>
        <taxon>rosids</taxon>
        <taxon>Vitales</taxon>
        <taxon>Vitaceae</taxon>
        <taxon>Viteae</taxon>
        <taxon>Vitis</taxon>
    </lineage>
</organism>
<protein>
    <submittedName>
        <fullName evidence="1">Uncharacterized protein</fullName>
    </submittedName>
</protein>
<dbReference type="AlphaFoldDB" id="A5BRI3"/>
<name>A5BRI3_VITVI</name>
<accession>A5BRI3</accession>
<proteinExistence type="predicted"/>